<organism evidence="3 4">
    <name type="scientific">Candidatus Kaiserbacteria bacterium RIFCSPLOWO2_01_FULL_54_20</name>
    <dbReference type="NCBI Taxonomy" id="1798513"/>
    <lineage>
        <taxon>Bacteria</taxon>
        <taxon>Candidatus Kaiseribacteriota</taxon>
    </lineage>
</organism>
<feature type="region of interest" description="Disordered" evidence="1">
    <location>
        <begin position="140"/>
        <end position="162"/>
    </location>
</feature>
<evidence type="ECO:0000256" key="2">
    <source>
        <dbReference type="SAM" id="Phobius"/>
    </source>
</evidence>
<gene>
    <name evidence="3" type="ORF">A3A40_01835</name>
</gene>
<dbReference type="AlphaFoldDB" id="A0A1F6EKF8"/>
<evidence type="ECO:0000313" key="3">
    <source>
        <dbReference type="EMBL" id="OGG74119.1"/>
    </source>
</evidence>
<dbReference type="STRING" id="1798513.A3A40_01835"/>
<keyword evidence="2" id="KW-1133">Transmembrane helix</keyword>
<sequence>MADYLPYGFSDHLPHYHGDAVRQLLASAAILMLVGAPFYASFLGVELPFLITGALALVAVAALVNPHKKSIFLVAAVASGVGLVVFETWALYGYYDSNWAQFILREVIAVVFLAGFYFSMKTVRAFVLHKVGKHDEAGEFEEAPVPGTPEIKTANANPNPRANSWSDEFVPWFLKNGGNHGNTDHGGSIGAGRAEAAEDTGPRMSPGRSREETKPKYHPYEDTM</sequence>
<proteinExistence type="predicted"/>
<feature type="transmembrane region" description="Helical" evidence="2">
    <location>
        <begin position="47"/>
        <end position="64"/>
    </location>
</feature>
<feature type="region of interest" description="Disordered" evidence="1">
    <location>
        <begin position="176"/>
        <end position="224"/>
    </location>
</feature>
<feature type="transmembrane region" description="Helical" evidence="2">
    <location>
        <begin position="98"/>
        <end position="120"/>
    </location>
</feature>
<comment type="caution">
    <text evidence="3">The sequence shown here is derived from an EMBL/GenBank/DDBJ whole genome shotgun (WGS) entry which is preliminary data.</text>
</comment>
<feature type="transmembrane region" description="Helical" evidence="2">
    <location>
        <begin position="71"/>
        <end position="92"/>
    </location>
</feature>
<keyword evidence="2" id="KW-0812">Transmembrane</keyword>
<dbReference type="EMBL" id="MFMA01000008">
    <property type="protein sequence ID" value="OGG74119.1"/>
    <property type="molecule type" value="Genomic_DNA"/>
</dbReference>
<dbReference type="Proteomes" id="UP000178427">
    <property type="component" value="Unassembled WGS sequence"/>
</dbReference>
<feature type="compositionally biased region" description="Basic and acidic residues" evidence="1">
    <location>
        <begin position="208"/>
        <end position="224"/>
    </location>
</feature>
<evidence type="ECO:0000256" key="1">
    <source>
        <dbReference type="SAM" id="MobiDB-lite"/>
    </source>
</evidence>
<accession>A0A1F6EKF8</accession>
<protein>
    <submittedName>
        <fullName evidence="3">Uncharacterized protein</fullName>
    </submittedName>
</protein>
<reference evidence="3 4" key="1">
    <citation type="journal article" date="2016" name="Nat. Commun.">
        <title>Thousands of microbial genomes shed light on interconnected biogeochemical processes in an aquifer system.</title>
        <authorList>
            <person name="Anantharaman K."/>
            <person name="Brown C.T."/>
            <person name="Hug L.A."/>
            <person name="Sharon I."/>
            <person name="Castelle C.J."/>
            <person name="Probst A.J."/>
            <person name="Thomas B.C."/>
            <person name="Singh A."/>
            <person name="Wilkins M.J."/>
            <person name="Karaoz U."/>
            <person name="Brodie E.L."/>
            <person name="Williams K.H."/>
            <person name="Hubbard S.S."/>
            <person name="Banfield J.F."/>
        </authorList>
    </citation>
    <scope>NUCLEOTIDE SEQUENCE [LARGE SCALE GENOMIC DNA]</scope>
</reference>
<keyword evidence="2" id="KW-0472">Membrane</keyword>
<name>A0A1F6EKF8_9BACT</name>
<evidence type="ECO:0000313" key="4">
    <source>
        <dbReference type="Proteomes" id="UP000178427"/>
    </source>
</evidence>